<proteinExistence type="predicted"/>
<keyword evidence="2" id="KW-1185">Reference proteome</keyword>
<protein>
    <submittedName>
        <fullName evidence="1">Uncharacterized protein</fullName>
    </submittedName>
</protein>
<dbReference type="Proteomes" id="UP000019202">
    <property type="component" value="Unassembled WGS sequence"/>
</dbReference>
<sequence>MLIFCKTNHVNPICTFRYAFFVTMRSYDNVIELVHKTNSIFNFEVSNIYKNI</sequence>
<organism evidence="1 2">
    <name type="scientific">Xenorhabdus szentirmaii DSM 16338</name>
    <dbReference type="NCBI Taxonomy" id="1427518"/>
    <lineage>
        <taxon>Bacteria</taxon>
        <taxon>Pseudomonadati</taxon>
        <taxon>Pseudomonadota</taxon>
        <taxon>Gammaproteobacteria</taxon>
        <taxon>Enterobacterales</taxon>
        <taxon>Morganellaceae</taxon>
        <taxon>Xenorhabdus</taxon>
    </lineage>
</organism>
<evidence type="ECO:0000313" key="1">
    <source>
        <dbReference type="EMBL" id="CDL82053.1"/>
    </source>
</evidence>
<gene>
    <name evidence="1" type="ORF">XSR1_180084</name>
</gene>
<dbReference type="EMBL" id="CBXF010000075">
    <property type="protein sequence ID" value="CDL82053.1"/>
    <property type="molecule type" value="Genomic_DNA"/>
</dbReference>
<evidence type="ECO:0000313" key="2">
    <source>
        <dbReference type="Proteomes" id="UP000019202"/>
    </source>
</evidence>
<accession>W1IW54</accession>
<comment type="caution">
    <text evidence="1">The sequence shown here is derived from an EMBL/GenBank/DDBJ whole genome shotgun (WGS) entry which is preliminary data.</text>
</comment>
<name>W1IW54_9GAMM</name>
<reference evidence="1" key="1">
    <citation type="submission" date="2013-11" db="EMBL/GenBank/DDBJ databases">
        <title>Draft genome sequence and annotation of the entomopathogenic bacteria, Xenorhabdus cabanillasi strain JM26 and Xenorhabdus szentirmai strain DSM 16338.</title>
        <authorList>
            <person name="Gualtieri M."/>
            <person name="Ogier J.C."/>
            <person name="Pages S."/>
            <person name="Givaudan A."/>
            <person name="Gaudriault S."/>
        </authorList>
    </citation>
    <scope>NUCLEOTIDE SEQUENCE [LARGE SCALE GENOMIC DNA]</scope>
    <source>
        <strain evidence="1">DSM 16338</strain>
    </source>
</reference>
<dbReference type="AlphaFoldDB" id="W1IW54"/>